<keyword evidence="2" id="KW-0496">Mitochondrion</keyword>
<protein>
    <submittedName>
        <fullName evidence="2">Uncharacterized protein</fullName>
    </submittedName>
</protein>
<sequence length="111" mass="11925">MGSRADPVDDRTDWAALIVPQRKAALAARSGAARPQTFGTPPVTKRRRRASGSNSTSKTMAGCSPERAESPVGWFDEDVAPGESRVLFSWSEFAARCASALDTVTSERDQP</sequence>
<feature type="region of interest" description="Disordered" evidence="1">
    <location>
        <begin position="27"/>
        <end position="75"/>
    </location>
</feature>
<geneLocation type="mitochondrion" evidence="2"/>
<proteinExistence type="predicted"/>
<evidence type="ECO:0000256" key="1">
    <source>
        <dbReference type="SAM" id="MobiDB-lite"/>
    </source>
</evidence>
<accession>A0A3P3YDV3</accession>
<dbReference type="EMBL" id="OVEO01000009">
    <property type="protein sequence ID" value="SPQ98324.1"/>
    <property type="molecule type" value="Genomic_DNA"/>
</dbReference>
<evidence type="ECO:0000313" key="3">
    <source>
        <dbReference type="Proteomes" id="UP000290189"/>
    </source>
</evidence>
<name>A0A3P3YDV3_PLABS</name>
<dbReference type="AlphaFoldDB" id="A0A3P3YDV3"/>
<evidence type="ECO:0000313" key="2">
    <source>
        <dbReference type="EMBL" id="SPQ98324.1"/>
    </source>
</evidence>
<organism evidence="2 3">
    <name type="scientific">Plasmodiophora brassicae</name>
    <name type="common">Clubroot disease agent</name>
    <dbReference type="NCBI Taxonomy" id="37360"/>
    <lineage>
        <taxon>Eukaryota</taxon>
        <taxon>Sar</taxon>
        <taxon>Rhizaria</taxon>
        <taxon>Endomyxa</taxon>
        <taxon>Phytomyxea</taxon>
        <taxon>Plasmodiophorida</taxon>
        <taxon>Plasmodiophoridae</taxon>
        <taxon>Plasmodiophora</taxon>
    </lineage>
</organism>
<dbReference type="Proteomes" id="UP000290189">
    <property type="component" value="Unassembled WGS sequence"/>
</dbReference>
<reference evidence="2 3" key="1">
    <citation type="submission" date="2018-03" db="EMBL/GenBank/DDBJ databases">
        <authorList>
            <person name="Fogelqvist J."/>
        </authorList>
    </citation>
    <scope>NUCLEOTIDE SEQUENCE [LARGE SCALE GENOMIC DNA]</scope>
</reference>
<gene>
    <name evidence="2" type="ORF">PLBR_LOCUS5539</name>
</gene>